<dbReference type="SUPFAM" id="SSF55144">
    <property type="entry name" value="LigT-like"/>
    <property type="match status" value="1"/>
</dbReference>
<accession>A0AAU8DMP2</accession>
<sequence length="166" mass="17516">MTVGIVAWPDAELSQAVTAIWRAVADAGCPSLIGTLQIPHLSFVVADSFDDDAVARACGAVPREPIQIDAVTIGVFPGGVVHLGIRPMTALLEEHRRVQAAAAPYLVEPRPYFAPDEWSPHITIAMGLDTDQVSRAVSAALTSLPLSGHLVRGGIEDGDTGHRIPL</sequence>
<dbReference type="RefSeq" id="WP_353649158.1">
    <property type="nucleotide sequence ID" value="NZ_CP159218.1"/>
</dbReference>
<gene>
    <name evidence="1" type="ORF">ABLG96_20500</name>
</gene>
<evidence type="ECO:0000313" key="1">
    <source>
        <dbReference type="EMBL" id="XCG63543.1"/>
    </source>
</evidence>
<dbReference type="Gene3D" id="3.90.1140.10">
    <property type="entry name" value="Cyclic phosphodiesterase"/>
    <property type="match status" value="1"/>
</dbReference>
<dbReference type="EMBL" id="CP159218">
    <property type="protein sequence ID" value="XCG63543.1"/>
    <property type="molecule type" value="Genomic_DNA"/>
</dbReference>
<name>A0AAU8DMP2_9ACTN</name>
<reference evidence="1" key="1">
    <citation type="submission" date="2024-05" db="EMBL/GenBank/DDBJ databases">
        <authorList>
            <person name="Cai S.Y."/>
            <person name="Jin L.M."/>
            <person name="Li H.R."/>
        </authorList>
    </citation>
    <scope>NUCLEOTIDE SEQUENCE</scope>
    <source>
        <strain evidence="1">A5-74</strain>
    </source>
</reference>
<dbReference type="Pfam" id="PF13563">
    <property type="entry name" value="2_5_RNA_ligase2"/>
    <property type="match status" value="1"/>
</dbReference>
<proteinExistence type="predicted"/>
<keyword evidence="1" id="KW-0436">Ligase</keyword>
<protein>
    <submittedName>
        <fullName evidence="1">2'-5' RNA ligase family protein</fullName>
    </submittedName>
</protein>
<organism evidence="1">
    <name type="scientific">Nakamurella sp. A5-74</name>
    <dbReference type="NCBI Taxonomy" id="3158264"/>
    <lineage>
        <taxon>Bacteria</taxon>
        <taxon>Bacillati</taxon>
        <taxon>Actinomycetota</taxon>
        <taxon>Actinomycetes</taxon>
        <taxon>Nakamurellales</taxon>
        <taxon>Nakamurellaceae</taxon>
        <taxon>Nakamurella</taxon>
    </lineage>
</organism>
<dbReference type="InterPro" id="IPR009097">
    <property type="entry name" value="Cyclic_Pdiesterase"/>
</dbReference>
<dbReference type="AlphaFoldDB" id="A0AAU8DMP2"/>
<dbReference type="GO" id="GO:0016874">
    <property type="term" value="F:ligase activity"/>
    <property type="evidence" value="ECO:0007669"/>
    <property type="project" value="UniProtKB-KW"/>
</dbReference>